<dbReference type="FunFam" id="3.90.170.10:FF:000001">
    <property type="entry name" value="Adenylosuccinate synthetase"/>
    <property type="match status" value="1"/>
</dbReference>
<comment type="similarity">
    <text evidence="8">Belongs to the adenylosuccinate synthetase family.</text>
</comment>
<dbReference type="AlphaFoldDB" id="A0A0A9WEF1"/>
<keyword evidence="6 8" id="KW-0460">Magnesium</keyword>
<reference evidence="9" key="1">
    <citation type="journal article" date="2014" name="PLoS ONE">
        <title>Transcriptome-Based Identification of ABC Transporters in the Western Tarnished Plant Bug Lygus hesperus.</title>
        <authorList>
            <person name="Hull J.J."/>
            <person name="Chaney K."/>
            <person name="Geib S.M."/>
            <person name="Fabrick J.A."/>
            <person name="Brent C.S."/>
            <person name="Walsh D."/>
            <person name="Lavine L.C."/>
        </authorList>
    </citation>
    <scope>NUCLEOTIDE SEQUENCE</scope>
</reference>
<dbReference type="GO" id="GO:0000287">
    <property type="term" value="F:magnesium ion binding"/>
    <property type="evidence" value="ECO:0007669"/>
    <property type="project" value="UniProtKB-UniRule"/>
</dbReference>
<comment type="caution">
    <text evidence="8">Lacks conserved residue(s) required for the propagation of feature annotation.</text>
</comment>
<organism evidence="9">
    <name type="scientific">Lygus hesperus</name>
    <name type="common">Western plant bug</name>
    <dbReference type="NCBI Taxonomy" id="30085"/>
    <lineage>
        <taxon>Eukaryota</taxon>
        <taxon>Metazoa</taxon>
        <taxon>Ecdysozoa</taxon>
        <taxon>Arthropoda</taxon>
        <taxon>Hexapoda</taxon>
        <taxon>Insecta</taxon>
        <taxon>Pterygota</taxon>
        <taxon>Neoptera</taxon>
        <taxon>Paraneoptera</taxon>
        <taxon>Hemiptera</taxon>
        <taxon>Heteroptera</taxon>
        <taxon>Panheteroptera</taxon>
        <taxon>Cimicomorpha</taxon>
        <taxon>Miridae</taxon>
        <taxon>Mirini</taxon>
        <taxon>Lygus</taxon>
    </lineage>
</organism>
<evidence type="ECO:0000313" key="10">
    <source>
        <dbReference type="EMBL" id="JAG05777.1"/>
    </source>
</evidence>
<dbReference type="Pfam" id="PF00709">
    <property type="entry name" value="Adenylsucc_synt"/>
    <property type="match status" value="1"/>
</dbReference>
<feature type="binding site" evidence="8">
    <location>
        <begin position="120"/>
        <end position="122"/>
    </location>
    <ligand>
        <name>GTP</name>
        <dbReference type="ChEBI" id="CHEBI:37565"/>
    </ligand>
</feature>
<dbReference type="EMBL" id="GBHO01037827">
    <property type="protein sequence ID" value="JAG05777.1"/>
    <property type="molecule type" value="Transcribed_RNA"/>
</dbReference>
<keyword evidence="4 8" id="KW-0547">Nucleotide-binding</keyword>
<evidence type="ECO:0000256" key="8">
    <source>
        <dbReference type="HAMAP-Rule" id="MF_03125"/>
    </source>
</evidence>
<keyword evidence="7 8" id="KW-0342">GTP-binding</keyword>
<reference evidence="9" key="2">
    <citation type="submission" date="2014-07" db="EMBL/GenBank/DDBJ databases">
        <authorList>
            <person name="Hull J."/>
        </authorList>
    </citation>
    <scope>NUCLEOTIDE SEQUENCE</scope>
</reference>
<dbReference type="EMBL" id="GBHO01037828">
    <property type="protein sequence ID" value="JAG05776.1"/>
    <property type="molecule type" value="Transcribed_RNA"/>
</dbReference>
<feature type="binding site" evidence="8">
    <location>
        <begin position="204"/>
        <end position="206"/>
    </location>
    <ligand>
        <name>GTP</name>
        <dbReference type="ChEBI" id="CHEBI:37565"/>
    </ligand>
</feature>
<keyword evidence="3 8" id="KW-0479">Metal-binding</keyword>
<evidence type="ECO:0000256" key="6">
    <source>
        <dbReference type="ARBA" id="ARBA00022842"/>
    </source>
</evidence>
<accession>A0A0A9WEF1</accession>
<evidence type="ECO:0000256" key="1">
    <source>
        <dbReference type="ARBA" id="ARBA00011738"/>
    </source>
</evidence>
<dbReference type="PANTHER" id="PTHR11846:SF0">
    <property type="entry name" value="ADENYLOSUCCINATE SYNTHETASE"/>
    <property type="match status" value="1"/>
</dbReference>
<comment type="catalytic activity">
    <reaction evidence="8">
        <text>IMP + L-aspartate + GTP = N(6)-(1,2-dicarboxyethyl)-AMP + GDP + phosphate + 2 H(+)</text>
        <dbReference type="Rhea" id="RHEA:15753"/>
        <dbReference type="ChEBI" id="CHEBI:15378"/>
        <dbReference type="ChEBI" id="CHEBI:29991"/>
        <dbReference type="ChEBI" id="CHEBI:37565"/>
        <dbReference type="ChEBI" id="CHEBI:43474"/>
        <dbReference type="ChEBI" id="CHEBI:57567"/>
        <dbReference type="ChEBI" id="CHEBI:58053"/>
        <dbReference type="ChEBI" id="CHEBI:58189"/>
        <dbReference type="EC" id="6.3.4.4"/>
    </reaction>
</comment>
<keyword evidence="2 8" id="KW-0436">Ligase</keyword>
<sequence length="215" mass="23771">MRNGKKILAEGANACLLDIDFGTYPYVTSSNTTIGGVFTGLGISLRHIGEIYGVVKAYTTRVGLGPFPTEVYDTVSKTLVDRGHEYGTTTGRARRCGWLDLPMLYYSIQINGFTSLNITKLDVLSTLSTIKVCVAYTLDGKQLPQGYIPSTIHELQNVQPIYEILPGWQCDISSVTSYDQLPDQAKSYINFIQQHLQVPVSYIGVGPDRINMIHL</sequence>
<dbReference type="GO" id="GO:0005525">
    <property type="term" value="F:GTP binding"/>
    <property type="evidence" value="ECO:0007669"/>
    <property type="project" value="UniProtKB-UniRule"/>
</dbReference>
<feature type="binding site" evidence="8">
    <location>
        <begin position="88"/>
        <end position="94"/>
    </location>
    <ligand>
        <name>substrate</name>
    </ligand>
</feature>
<dbReference type="InterPro" id="IPR042111">
    <property type="entry name" value="Adenylosuccinate_synth_dom3"/>
</dbReference>
<dbReference type="UniPathway" id="UPA00075">
    <property type="reaction ID" value="UER00335"/>
</dbReference>
<comment type="subcellular location">
    <subcellularLocation>
        <location evidence="8">Cytoplasm</location>
    </subcellularLocation>
</comment>
<feature type="binding site" evidence="8">
    <location>
        <position position="28"/>
    </location>
    <ligand>
        <name>IMP</name>
        <dbReference type="ChEBI" id="CHEBI:58053"/>
    </ligand>
</feature>
<evidence type="ECO:0000256" key="2">
    <source>
        <dbReference type="ARBA" id="ARBA00022598"/>
    </source>
</evidence>
<comment type="function">
    <text evidence="8">Plays an important role in the de novo pathway and in the salvage pathway of purine nucleotide biosynthesis. Catalyzes the first commited step in the biosynthesis of AMP from IMP.</text>
</comment>
<comment type="subunit">
    <text evidence="1 8">Homodimer.</text>
</comment>
<keyword evidence="8" id="KW-0963">Cytoplasm</keyword>
<evidence type="ECO:0000256" key="3">
    <source>
        <dbReference type="ARBA" id="ARBA00022723"/>
    </source>
</evidence>
<dbReference type="Gene3D" id="3.90.170.10">
    <property type="entry name" value="Adenylosuccinate Synthetase, subunit A, domain 3"/>
    <property type="match status" value="1"/>
</dbReference>
<feature type="binding site" evidence="8">
    <location>
        <position position="94"/>
    </location>
    <ligand>
        <name>GTP</name>
        <dbReference type="ChEBI" id="CHEBI:37565"/>
    </ligand>
</feature>
<dbReference type="EMBL" id="GDHC01015742">
    <property type="protein sequence ID" value="JAQ02887.1"/>
    <property type="molecule type" value="Transcribed_RNA"/>
</dbReference>
<dbReference type="HAMAP" id="MF_00011">
    <property type="entry name" value="Adenylosucc_synth"/>
    <property type="match status" value="1"/>
</dbReference>
<dbReference type="Gene3D" id="3.40.440.10">
    <property type="entry name" value="Adenylosuccinate Synthetase, subunit A, domain 1"/>
    <property type="match status" value="1"/>
</dbReference>
<feature type="binding site" evidence="8">
    <location>
        <position position="13"/>
    </location>
    <ligand>
        <name>IMP</name>
        <dbReference type="ChEBI" id="CHEBI:58053"/>
    </ligand>
</feature>
<dbReference type="SMART" id="SM00788">
    <property type="entry name" value="Adenylsucc_synt"/>
    <property type="match status" value="1"/>
</dbReference>
<evidence type="ECO:0000256" key="4">
    <source>
        <dbReference type="ARBA" id="ARBA00022741"/>
    </source>
</evidence>
<gene>
    <name evidence="11" type="primary">UM03851</name>
    <name evidence="10" type="ORF">CM83_6175</name>
    <name evidence="9" type="ORF">CM83_6181</name>
    <name evidence="11" type="ORF">g.22174</name>
</gene>
<evidence type="ECO:0000313" key="9">
    <source>
        <dbReference type="EMBL" id="JAG05776.1"/>
    </source>
</evidence>
<dbReference type="InterPro" id="IPR001114">
    <property type="entry name" value="Adenylosuccinate_synthetase"/>
</dbReference>
<reference evidence="11" key="3">
    <citation type="journal article" date="2016" name="Gigascience">
        <title>De novo construction of an expanded transcriptome assembly for the western tarnished plant bug, Lygus hesperus.</title>
        <authorList>
            <person name="Tassone E.E."/>
            <person name="Geib S.M."/>
            <person name="Hall B."/>
            <person name="Fabrick J.A."/>
            <person name="Brent C.S."/>
            <person name="Hull J.J."/>
        </authorList>
    </citation>
    <scope>NUCLEOTIDE SEQUENCE</scope>
</reference>
<dbReference type="GO" id="GO:0046040">
    <property type="term" value="P:IMP metabolic process"/>
    <property type="evidence" value="ECO:0007669"/>
    <property type="project" value="TreeGrafter"/>
</dbReference>
<evidence type="ECO:0000256" key="7">
    <source>
        <dbReference type="ARBA" id="ARBA00023134"/>
    </source>
</evidence>
<dbReference type="GO" id="GO:0044208">
    <property type="term" value="P:'de novo' AMP biosynthetic process"/>
    <property type="evidence" value="ECO:0007669"/>
    <property type="project" value="UniProtKB-UniRule"/>
</dbReference>
<comment type="cofactor">
    <cofactor evidence="8">
        <name>Mg(2+)</name>
        <dbReference type="ChEBI" id="CHEBI:18420"/>
    </cofactor>
    <text evidence="8">Binds 1 Mg(2+) ion per subunit.</text>
</comment>
<comment type="pathway">
    <text evidence="8">Purine metabolism; AMP biosynthesis via de novo pathway; AMP from IMP: step 1/2.</text>
</comment>
<name>A0A0A9WEF1_LYGHE</name>
<feature type="binding site" evidence="8">
    <location>
        <position position="92"/>
    </location>
    <ligand>
        <name>IMP</name>
        <dbReference type="ChEBI" id="CHEBI:58053"/>
    </ligand>
</feature>
<keyword evidence="5 8" id="KW-0658">Purine biosynthesis</keyword>
<dbReference type="InterPro" id="IPR042109">
    <property type="entry name" value="Adenylosuccinate_synth_dom1"/>
</dbReference>
<dbReference type="SUPFAM" id="SSF52540">
    <property type="entry name" value="P-loop containing nucleoside triphosphate hydrolases"/>
    <property type="match status" value="1"/>
</dbReference>
<proteinExistence type="inferred from homology"/>
<dbReference type="GO" id="GO:0004019">
    <property type="term" value="F:adenylosuccinate synthase activity"/>
    <property type="evidence" value="ECO:0007669"/>
    <property type="project" value="UniProtKB-UniRule"/>
</dbReference>
<dbReference type="EC" id="6.3.4.4" evidence="8"/>
<protein>
    <recommendedName>
        <fullName evidence="8">Adenylosuccinate synthetase</fullName>
        <shortName evidence="8">AMPSase</shortName>
        <shortName evidence="8">AdSS</shortName>
        <ecNumber evidence="8">6.3.4.4</ecNumber>
    </recommendedName>
    <alternativeName>
        <fullName evidence="8">IMP--aspartate ligase</fullName>
    </alternativeName>
</protein>
<evidence type="ECO:0000313" key="11">
    <source>
        <dbReference type="EMBL" id="JAQ02887.1"/>
    </source>
</evidence>
<dbReference type="GO" id="GO:0005737">
    <property type="term" value="C:cytoplasm"/>
    <property type="evidence" value="ECO:0007669"/>
    <property type="project" value="UniProtKB-SubCell"/>
</dbReference>
<evidence type="ECO:0000256" key="5">
    <source>
        <dbReference type="ARBA" id="ARBA00022755"/>
    </source>
</evidence>
<dbReference type="InterPro" id="IPR027417">
    <property type="entry name" value="P-loop_NTPase"/>
</dbReference>
<dbReference type="PANTHER" id="PTHR11846">
    <property type="entry name" value="ADENYLOSUCCINATE SYNTHETASE"/>
    <property type="match status" value="1"/>
</dbReference>